<dbReference type="Proteomes" id="UP000192223">
    <property type="component" value="Unplaced"/>
</dbReference>
<dbReference type="Pfam" id="PF16757">
    <property type="entry name" value="Fucosidase_C"/>
    <property type="match status" value="1"/>
</dbReference>
<dbReference type="PANTHER" id="PTHR10030:SF37">
    <property type="entry name" value="ALPHA-L-FUCOSIDASE-RELATED"/>
    <property type="match status" value="1"/>
</dbReference>
<organism evidence="13 14">
    <name type="scientific">Agrilus planipennis</name>
    <name type="common">Emerald ash borer</name>
    <name type="synonym">Agrilus marcopoli</name>
    <dbReference type="NCBI Taxonomy" id="224129"/>
    <lineage>
        <taxon>Eukaryota</taxon>
        <taxon>Metazoa</taxon>
        <taxon>Ecdysozoa</taxon>
        <taxon>Arthropoda</taxon>
        <taxon>Hexapoda</taxon>
        <taxon>Insecta</taxon>
        <taxon>Pterygota</taxon>
        <taxon>Neoptera</taxon>
        <taxon>Endopterygota</taxon>
        <taxon>Coleoptera</taxon>
        <taxon>Polyphaga</taxon>
        <taxon>Elateriformia</taxon>
        <taxon>Buprestoidea</taxon>
        <taxon>Buprestidae</taxon>
        <taxon>Agrilinae</taxon>
        <taxon>Agrilus</taxon>
    </lineage>
</organism>
<dbReference type="AlphaFoldDB" id="A0A7F5RGN7"/>
<evidence type="ECO:0000256" key="1">
    <source>
        <dbReference type="ARBA" id="ARBA00004071"/>
    </source>
</evidence>
<gene>
    <name evidence="14" type="primary">LOC108738338</name>
</gene>
<dbReference type="PANTHER" id="PTHR10030">
    <property type="entry name" value="ALPHA-L-FUCOSIDASE"/>
    <property type="match status" value="1"/>
</dbReference>
<reference evidence="14" key="1">
    <citation type="submission" date="2025-08" db="UniProtKB">
        <authorList>
            <consortium name="RefSeq"/>
        </authorList>
    </citation>
    <scope>IDENTIFICATION</scope>
    <source>
        <tissue evidence="14">Entire body</tissue>
    </source>
</reference>
<feature type="signal peptide" evidence="10">
    <location>
        <begin position="1"/>
        <end position="19"/>
    </location>
</feature>
<dbReference type="GeneID" id="108738338"/>
<keyword evidence="7 10" id="KW-0326">Glycosidase</keyword>
<dbReference type="SUPFAM" id="SSF51445">
    <property type="entry name" value="(Trans)glycosidases"/>
    <property type="match status" value="1"/>
</dbReference>
<proteinExistence type="inferred from homology"/>
<evidence type="ECO:0000256" key="2">
    <source>
        <dbReference type="ARBA" id="ARBA00007951"/>
    </source>
</evidence>
<evidence type="ECO:0000256" key="5">
    <source>
        <dbReference type="ARBA" id="ARBA00022801"/>
    </source>
</evidence>
<dbReference type="InterPro" id="IPR031919">
    <property type="entry name" value="Fucosidase_C"/>
</dbReference>
<feature type="domain" description="Glycoside hydrolase family 29 N-terminal" evidence="11">
    <location>
        <begin position="31"/>
        <end position="365"/>
    </location>
</feature>
<dbReference type="OrthoDB" id="6039950at2759"/>
<dbReference type="InterPro" id="IPR017853">
    <property type="entry name" value="GH"/>
</dbReference>
<dbReference type="RefSeq" id="XP_025835138.1">
    <property type="nucleotide sequence ID" value="XM_025979353.1"/>
</dbReference>
<dbReference type="FunCoup" id="A0A7F5RGN7">
    <property type="interactions" value="156"/>
</dbReference>
<dbReference type="PIRSF" id="PIRSF001092">
    <property type="entry name" value="Alpha-L-fucosidase"/>
    <property type="match status" value="1"/>
</dbReference>
<evidence type="ECO:0000259" key="11">
    <source>
        <dbReference type="Pfam" id="PF01120"/>
    </source>
</evidence>
<keyword evidence="6" id="KW-0325">Glycoprotein</keyword>
<dbReference type="GO" id="GO:0004560">
    <property type="term" value="F:alpha-L-fucosidase activity"/>
    <property type="evidence" value="ECO:0007669"/>
    <property type="project" value="UniProtKB-EC"/>
</dbReference>
<keyword evidence="5 10" id="KW-0378">Hydrolase</keyword>
<evidence type="ECO:0000256" key="7">
    <source>
        <dbReference type="ARBA" id="ARBA00023295"/>
    </source>
</evidence>
<keyword evidence="4 10" id="KW-0732">Signal</keyword>
<evidence type="ECO:0000256" key="9">
    <source>
        <dbReference type="ARBA" id="ARBA00081661"/>
    </source>
</evidence>
<evidence type="ECO:0000259" key="12">
    <source>
        <dbReference type="Pfam" id="PF16757"/>
    </source>
</evidence>
<dbReference type="InterPro" id="IPR057739">
    <property type="entry name" value="Glyco_hydro_29_N"/>
</dbReference>
<dbReference type="FunFam" id="3.20.20.80:FF:000027">
    <property type="entry name" value="Alpha-L-fucosidase"/>
    <property type="match status" value="1"/>
</dbReference>
<evidence type="ECO:0000256" key="3">
    <source>
        <dbReference type="ARBA" id="ARBA00012662"/>
    </source>
</evidence>
<evidence type="ECO:0000256" key="8">
    <source>
        <dbReference type="ARBA" id="ARBA00074133"/>
    </source>
</evidence>
<dbReference type="GO" id="GO:0006004">
    <property type="term" value="P:fucose metabolic process"/>
    <property type="evidence" value="ECO:0007669"/>
    <property type="project" value="InterPro"/>
</dbReference>
<dbReference type="InParanoid" id="A0A7F5RGN7"/>
<dbReference type="Pfam" id="PF01120">
    <property type="entry name" value="Alpha_L_fucos"/>
    <property type="match status" value="1"/>
</dbReference>
<dbReference type="SMART" id="SM00812">
    <property type="entry name" value="Alpha_L_fucos"/>
    <property type="match status" value="1"/>
</dbReference>
<name>A0A7F5RGN7_AGRPL</name>
<evidence type="ECO:0000256" key="6">
    <source>
        <dbReference type="ARBA" id="ARBA00023180"/>
    </source>
</evidence>
<dbReference type="PRINTS" id="PR00741">
    <property type="entry name" value="GLHYDRLASE29"/>
</dbReference>
<protein>
    <recommendedName>
        <fullName evidence="8">Putative alpha-L-fucosidase</fullName>
        <ecNumber evidence="3">3.2.1.51</ecNumber>
    </recommendedName>
    <alternativeName>
        <fullName evidence="9">Alpha-L-fucoside fucohydrolase</fullName>
    </alternativeName>
</protein>
<feature type="domain" description="Alpha-L-fucosidase C-terminal" evidence="12">
    <location>
        <begin position="376"/>
        <end position="461"/>
    </location>
</feature>
<keyword evidence="13" id="KW-1185">Reference proteome</keyword>
<dbReference type="InterPro" id="IPR013780">
    <property type="entry name" value="Glyco_hydro_b"/>
</dbReference>
<dbReference type="KEGG" id="apln:108738338"/>
<evidence type="ECO:0000256" key="10">
    <source>
        <dbReference type="PIRNR" id="PIRNR001092"/>
    </source>
</evidence>
<comment type="function">
    <text evidence="1">Alpha-L-fucosidase is responsible for hydrolyzing the alpha-1,6-linked fucose joined to the reducing-end N-acetylglucosamine of the carbohydrate moieties of glycoproteins.</text>
</comment>
<dbReference type="Gene3D" id="3.20.20.80">
    <property type="entry name" value="Glycosidases"/>
    <property type="match status" value="1"/>
</dbReference>
<dbReference type="GO" id="GO:0016139">
    <property type="term" value="P:glycoside catabolic process"/>
    <property type="evidence" value="ECO:0007669"/>
    <property type="project" value="TreeGrafter"/>
</dbReference>
<dbReference type="Gene3D" id="2.60.40.1180">
    <property type="entry name" value="Golgi alpha-mannosidase II"/>
    <property type="match status" value="1"/>
</dbReference>
<dbReference type="InterPro" id="IPR000933">
    <property type="entry name" value="Glyco_hydro_29"/>
</dbReference>
<evidence type="ECO:0000256" key="4">
    <source>
        <dbReference type="ARBA" id="ARBA00022729"/>
    </source>
</evidence>
<feature type="chain" id="PRO_5029085887" description="Putative alpha-L-fucosidase" evidence="10">
    <location>
        <begin position="20"/>
        <end position="464"/>
    </location>
</feature>
<accession>A0A7F5RGN7</accession>
<evidence type="ECO:0000313" key="13">
    <source>
        <dbReference type="Proteomes" id="UP000192223"/>
    </source>
</evidence>
<dbReference type="GO" id="GO:0005764">
    <property type="term" value="C:lysosome"/>
    <property type="evidence" value="ECO:0007669"/>
    <property type="project" value="TreeGrafter"/>
</dbReference>
<comment type="similarity">
    <text evidence="2 10">Belongs to the glycosyl hydrolase 29 family.</text>
</comment>
<dbReference type="InterPro" id="IPR016286">
    <property type="entry name" value="FUC_metazoa-typ"/>
</dbReference>
<evidence type="ECO:0000313" key="14">
    <source>
        <dbReference type="RefSeq" id="XP_025835138.1"/>
    </source>
</evidence>
<sequence>MIYISLLLSLCFTFKTCISTTVIVCHDCERNVNEFQPTWESLDSRKLPQWYDDAKFGIFLHWGVYSVPGFGSEWFWNRLANNAPAYVQYFKSNYPPNFTYQDFARDFTAEFYEPGEWAELFKQSGARYVVLTSKHHEGYTLWPSEFSFSWNSKDVGPHKDLLGDLANAIRSKTNLKFGVYHSLYEWFNPMYQADRAASFSKNNFITRKILPEMIELVEKYKPEVIWSDGDWEAPDTYWQSTQFLAWLYNESPVKDTVVVNDRWGKNCSCRHGDFYNCKDHYDPGTLQKHKWESATTVYKESWGHVKNTKLQDYRTPWELISLIVRTVSCGGNVLLNVGPTKEGTIDPIFQERLLQIGEWLSVNGEAIYETRPWTHQNDSIGDTWYTHKPGVIYATTLKWPDNNVLKLGHVNKSLFETGQVVITLLGYPRKLKWVFENHTLSINFPERNLVSNDWAWSVKITNGK</sequence>
<dbReference type="EC" id="3.2.1.51" evidence="3"/>